<dbReference type="Proteomes" id="UP000813420">
    <property type="component" value="Unassembled WGS sequence"/>
</dbReference>
<name>A0A9D3AJG1_9FIRM</name>
<evidence type="ECO:0000313" key="2">
    <source>
        <dbReference type="EMBL" id="HJH50340.1"/>
    </source>
</evidence>
<feature type="transmembrane region" description="Helical" evidence="1">
    <location>
        <begin position="458"/>
        <end position="478"/>
    </location>
</feature>
<comment type="caution">
    <text evidence="2">The sequence shown here is derived from an EMBL/GenBank/DDBJ whole genome shotgun (WGS) entry which is preliminary data.</text>
</comment>
<evidence type="ECO:0000313" key="3">
    <source>
        <dbReference type="Proteomes" id="UP000813420"/>
    </source>
</evidence>
<keyword evidence="1" id="KW-0812">Transmembrane</keyword>
<gene>
    <name evidence="2" type="ORF">K8V39_08755</name>
</gene>
<keyword evidence="1" id="KW-0472">Membrane</keyword>
<protein>
    <submittedName>
        <fullName evidence="2">Uncharacterized protein</fullName>
    </submittedName>
</protein>
<reference evidence="2" key="1">
    <citation type="journal article" date="2021" name="PeerJ">
        <title>Extensive microbial diversity within the chicken gut microbiome revealed by metagenomics and culture.</title>
        <authorList>
            <person name="Gilroy R."/>
            <person name="Ravi A."/>
            <person name="Getino M."/>
            <person name="Pursley I."/>
            <person name="Horton D.L."/>
            <person name="Alikhan N.F."/>
            <person name="Baker D."/>
            <person name="Gharbi K."/>
            <person name="Hall N."/>
            <person name="Watson M."/>
            <person name="Adriaenssens E.M."/>
            <person name="Foster-Nyarko E."/>
            <person name="Jarju S."/>
            <person name="Secka A."/>
            <person name="Antonio M."/>
            <person name="Oren A."/>
            <person name="Chaudhuri R.R."/>
            <person name="La Ragione R."/>
            <person name="Hildebrand F."/>
            <person name="Pallen M.J."/>
        </authorList>
    </citation>
    <scope>NUCLEOTIDE SEQUENCE</scope>
    <source>
        <strain evidence="2">USAMLcec4-12693</strain>
    </source>
</reference>
<dbReference type="EMBL" id="DYXE01000078">
    <property type="protein sequence ID" value="HJH50340.1"/>
    <property type="molecule type" value="Genomic_DNA"/>
</dbReference>
<evidence type="ECO:0000256" key="1">
    <source>
        <dbReference type="SAM" id="Phobius"/>
    </source>
</evidence>
<dbReference type="PANTHER" id="PTHR35902">
    <property type="entry name" value="S-LAYER DOMAIN-LIKE PROTEIN-RELATED"/>
    <property type="match status" value="1"/>
</dbReference>
<dbReference type="AlphaFoldDB" id="A0A9D3AJG1"/>
<sequence>MKKVVGKRRGEILIKCALAAAVGLLLIMLVQSFLENPAEVNAAEPEITLYSKDNKVPVYQAGKEETWILEVTNHTEQDILGARIFPEMGNSSEEWPFVTDYQDYGQTIDLPAGQTVETAFSFTQREDVKTGRYTIAFSVNAEGETMAHQKFYVNTTAKEESRPADVPAEQRTAPTYTDAGGFSNGDAIYSGGAGSGGAGAESGSSIPRVIVTGFDTNPAEVRAGEDFTLTIHLKNTSSRTRVSNMLFDLQAPSEGTEETQAPAFLPVSGSSSVFLDGIGAGQTADISLQLNTRADLLQKPYSMNLTMKYEDGNAQQIEAESLISVPVRQDARFEFSEFELSPESIAVGDEANVMTNLYNLGRTRLYNVKAVFEGPAVETEEVFVGNVESGASAAIDAMLEGKRATKGPEKVTMKLMYEDESGNVSETTKELKLEVTEAEEDLAAAVPTEEETGAGFPVIPVLIAAVILAGVVTGILLIRRKKSHTMDAEEALLDELERSSEDEP</sequence>
<feature type="transmembrane region" description="Helical" evidence="1">
    <location>
        <begin position="12"/>
        <end position="34"/>
    </location>
</feature>
<dbReference type="PANTHER" id="PTHR35902:SF3">
    <property type="entry name" value="NPCBM-ASSOCIATED, NEW3 DOMAIN OF ALPHA-GALACTOSIDASE"/>
    <property type="match status" value="1"/>
</dbReference>
<reference evidence="2" key="2">
    <citation type="submission" date="2021-09" db="EMBL/GenBank/DDBJ databases">
        <authorList>
            <person name="Gilroy R."/>
        </authorList>
    </citation>
    <scope>NUCLEOTIDE SEQUENCE</scope>
    <source>
        <strain evidence="2">USAMLcec4-12693</strain>
    </source>
</reference>
<proteinExistence type="predicted"/>
<organism evidence="2 3">
    <name type="scientific">Merdimonas faecis</name>
    <dbReference type="NCBI Taxonomy" id="1653435"/>
    <lineage>
        <taxon>Bacteria</taxon>
        <taxon>Bacillati</taxon>
        <taxon>Bacillota</taxon>
        <taxon>Clostridia</taxon>
        <taxon>Lachnospirales</taxon>
        <taxon>Lachnospiraceae</taxon>
        <taxon>Merdimonas</taxon>
    </lineage>
</organism>
<accession>A0A9D3AJG1</accession>
<keyword evidence="1" id="KW-1133">Transmembrane helix</keyword>
<dbReference type="RefSeq" id="WP_277272300.1">
    <property type="nucleotide sequence ID" value="NZ_DYXE01000078.1"/>
</dbReference>